<name>A0A5M6CND0_9BACT</name>
<dbReference type="AlphaFoldDB" id="A0A5M6CND0"/>
<accession>A0A5M6CND0</accession>
<feature type="signal peptide" evidence="1">
    <location>
        <begin position="1"/>
        <end position="25"/>
    </location>
</feature>
<dbReference type="RefSeq" id="WP_150031144.1">
    <property type="nucleotide sequence ID" value="NZ_VWSH01000001.1"/>
</dbReference>
<dbReference type="Proteomes" id="UP000323632">
    <property type="component" value="Unassembled WGS sequence"/>
</dbReference>
<protein>
    <submittedName>
        <fullName evidence="2">Uncharacterized protein</fullName>
    </submittedName>
</protein>
<evidence type="ECO:0000313" key="2">
    <source>
        <dbReference type="EMBL" id="KAA5536567.1"/>
    </source>
</evidence>
<evidence type="ECO:0000313" key="3">
    <source>
        <dbReference type="Proteomes" id="UP000323632"/>
    </source>
</evidence>
<dbReference type="EMBL" id="VWSH01000001">
    <property type="protein sequence ID" value="KAA5536567.1"/>
    <property type="molecule type" value="Genomic_DNA"/>
</dbReference>
<keyword evidence="3" id="KW-1185">Reference proteome</keyword>
<keyword evidence="1" id="KW-0732">Signal</keyword>
<feature type="chain" id="PRO_5024405170" evidence="1">
    <location>
        <begin position="26"/>
        <end position="193"/>
    </location>
</feature>
<comment type="caution">
    <text evidence="2">The sequence shown here is derived from an EMBL/GenBank/DDBJ whole genome shotgun (WGS) entry which is preliminary data.</text>
</comment>
<proteinExistence type="predicted"/>
<gene>
    <name evidence="2" type="ORF">F0919_02545</name>
</gene>
<organism evidence="2 3">
    <name type="scientific">Taibaiella lutea</name>
    <dbReference type="NCBI Taxonomy" id="2608001"/>
    <lineage>
        <taxon>Bacteria</taxon>
        <taxon>Pseudomonadati</taxon>
        <taxon>Bacteroidota</taxon>
        <taxon>Chitinophagia</taxon>
        <taxon>Chitinophagales</taxon>
        <taxon>Chitinophagaceae</taxon>
        <taxon>Taibaiella</taxon>
    </lineage>
</organism>
<sequence length="193" mass="21894">MRNRNLCYLLLGVSLLVCCSFFAIGQEKTKALYCSEKSGNYSIQWNWIDKPQSIKFPAKSGNLKLPKKYIVFEVVSSNLNSNLTLLRKNGGTITLPFIDSARGVLDCLTFKVVNSGTLSKELNDKYPEIVSLKGFDVKNKYNTVRFDYDGTSMNISVICNGINYLYAPYKVKNKVYYLLFKKTDNNGSSRLTR</sequence>
<reference evidence="2 3" key="1">
    <citation type="submission" date="2019-09" db="EMBL/GenBank/DDBJ databases">
        <title>Genome sequence and assembly of Taibaiella sp.</title>
        <authorList>
            <person name="Chhetri G."/>
        </authorList>
    </citation>
    <scope>NUCLEOTIDE SEQUENCE [LARGE SCALE GENOMIC DNA]</scope>
    <source>
        <strain evidence="2 3">KVB11</strain>
    </source>
</reference>
<evidence type="ECO:0000256" key="1">
    <source>
        <dbReference type="SAM" id="SignalP"/>
    </source>
</evidence>